<reference evidence="3" key="1">
    <citation type="submission" date="2021-10" db="EMBL/GenBank/DDBJ databases">
        <title>De novo Genome Assembly of Clathrus columnatus (Basidiomycota, Fungi) Using Illumina and Nanopore Sequence Data.</title>
        <authorList>
            <person name="Ogiso-Tanaka E."/>
            <person name="Itagaki H."/>
            <person name="Hosoya T."/>
            <person name="Hosaka K."/>
        </authorList>
    </citation>
    <scope>NUCLEOTIDE SEQUENCE</scope>
    <source>
        <strain evidence="3">MO-923</strain>
    </source>
</reference>
<dbReference type="Pfam" id="PF01400">
    <property type="entry name" value="Astacin"/>
    <property type="match status" value="1"/>
</dbReference>
<evidence type="ECO:0000259" key="2">
    <source>
        <dbReference type="SMART" id="SM00235"/>
    </source>
</evidence>
<organism evidence="3 4">
    <name type="scientific">Clathrus columnatus</name>
    <dbReference type="NCBI Taxonomy" id="1419009"/>
    <lineage>
        <taxon>Eukaryota</taxon>
        <taxon>Fungi</taxon>
        <taxon>Dikarya</taxon>
        <taxon>Basidiomycota</taxon>
        <taxon>Agaricomycotina</taxon>
        <taxon>Agaricomycetes</taxon>
        <taxon>Phallomycetidae</taxon>
        <taxon>Phallales</taxon>
        <taxon>Clathraceae</taxon>
        <taxon>Clathrus</taxon>
    </lineage>
</organism>
<dbReference type="AlphaFoldDB" id="A0AAV5A6I9"/>
<accession>A0AAV5A6I9</accession>
<dbReference type="Proteomes" id="UP001050691">
    <property type="component" value="Unassembled WGS sequence"/>
</dbReference>
<gene>
    <name evidence="3" type="ORF">Clacol_004472</name>
</gene>
<evidence type="ECO:0000313" key="3">
    <source>
        <dbReference type="EMBL" id="GJJ10246.1"/>
    </source>
</evidence>
<dbReference type="SMART" id="SM00235">
    <property type="entry name" value="ZnMc"/>
    <property type="match status" value="1"/>
</dbReference>
<dbReference type="Gene3D" id="3.40.390.10">
    <property type="entry name" value="Collagenase (Catalytic Domain)"/>
    <property type="match status" value="1"/>
</dbReference>
<proteinExistence type="predicted"/>
<comment type="caution">
    <text evidence="3">The sequence shown here is derived from an EMBL/GenBank/DDBJ whole genome shotgun (WGS) entry which is preliminary data.</text>
</comment>
<feature type="region of interest" description="Disordered" evidence="1">
    <location>
        <begin position="44"/>
        <end position="69"/>
    </location>
</feature>
<keyword evidence="4" id="KW-1185">Reference proteome</keyword>
<feature type="domain" description="Peptidase metallopeptidase" evidence="2">
    <location>
        <begin position="104"/>
        <end position="236"/>
    </location>
</feature>
<dbReference type="EMBL" id="BPWL01000005">
    <property type="protein sequence ID" value="GJJ10246.1"/>
    <property type="molecule type" value="Genomic_DNA"/>
</dbReference>
<sequence>MEATADWSRKTPTTLLLQTFMIPIPNEDKTWLCSDPLFKSTDLSSGEIGKRTQSMPRSDYDSDSDSDSEEIRMCGTKDHDIDQIVTGGRSLGVEGSGRGAYKGRGLKWKVGQTIYIKFMEGPSAFYPKVEKLARTWENYANIKFKFVTKGYSDIRIGFDPKRGWFSEIGTLALNKSKNAVTMNLVMAHGDAQLVQTNVLHEFGHALGLMHEHQSPASPIRWNEKKLIREYKKIYGWEEKDVRDGIIRKVNSTNYSKFDPKSIMLYDFDKRWTKDGRGTTSATKLSKMDKEFIEKMYPFPESDSDSDSD</sequence>
<evidence type="ECO:0000313" key="4">
    <source>
        <dbReference type="Proteomes" id="UP001050691"/>
    </source>
</evidence>
<evidence type="ECO:0000256" key="1">
    <source>
        <dbReference type="SAM" id="MobiDB-lite"/>
    </source>
</evidence>
<protein>
    <recommendedName>
        <fullName evidence="2">Peptidase metallopeptidase domain-containing protein</fullName>
    </recommendedName>
</protein>
<name>A0AAV5A6I9_9AGAM</name>
<dbReference type="GO" id="GO:0006508">
    <property type="term" value="P:proteolysis"/>
    <property type="evidence" value="ECO:0007669"/>
    <property type="project" value="InterPro"/>
</dbReference>
<dbReference type="GO" id="GO:0004222">
    <property type="term" value="F:metalloendopeptidase activity"/>
    <property type="evidence" value="ECO:0007669"/>
    <property type="project" value="InterPro"/>
</dbReference>
<dbReference type="InterPro" id="IPR001506">
    <property type="entry name" value="Peptidase_M12A"/>
</dbReference>
<dbReference type="SUPFAM" id="SSF55486">
    <property type="entry name" value="Metalloproteases ('zincins'), catalytic domain"/>
    <property type="match status" value="1"/>
</dbReference>
<dbReference type="InterPro" id="IPR024079">
    <property type="entry name" value="MetalloPept_cat_dom_sf"/>
</dbReference>
<dbReference type="InterPro" id="IPR006026">
    <property type="entry name" value="Peptidase_Metallo"/>
</dbReference>
<dbReference type="GO" id="GO:0008270">
    <property type="term" value="F:zinc ion binding"/>
    <property type="evidence" value="ECO:0007669"/>
    <property type="project" value="InterPro"/>
</dbReference>